<proteinExistence type="predicted"/>
<evidence type="ECO:0000313" key="1">
    <source>
        <dbReference type="EMBL" id="KAI9459021.1"/>
    </source>
</evidence>
<sequence>MSPPFSEYEKRVRDHALLASTAFLIIIPLGVLVPRYLRTFTNKWWRLHALLNLLIAAPLVYAAWGMAASARNISHAPIAHHQRVGYAILSLYTAQVLLGPFIHFIRIPFLPIAHRPLQNYFHAVLGLTILAMAGYQIHYGLYTEWELMTGNVHPVKQSLKHAWLALLIVSSASEPAVSHDQFVLLDILVPVCDRVGALASPVQTGARSQGGAR</sequence>
<protein>
    <submittedName>
        <fullName evidence="1">Uncharacterized protein</fullName>
    </submittedName>
</protein>
<reference evidence="1" key="1">
    <citation type="submission" date="2021-03" db="EMBL/GenBank/DDBJ databases">
        <title>Evolutionary priming and transition to the ectomycorrhizal habit in an iconic lineage of mushroom-forming fungi: is preadaptation a requirement?</title>
        <authorList>
            <consortium name="DOE Joint Genome Institute"/>
            <person name="Looney B.P."/>
            <person name="Miyauchi S."/>
            <person name="Morin E."/>
            <person name="Drula E."/>
            <person name="Courty P.E."/>
            <person name="Chicoki N."/>
            <person name="Fauchery L."/>
            <person name="Kohler A."/>
            <person name="Kuo A."/>
            <person name="LaButti K."/>
            <person name="Pangilinan J."/>
            <person name="Lipzen A."/>
            <person name="Riley R."/>
            <person name="Andreopoulos W."/>
            <person name="He G."/>
            <person name="Johnson J."/>
            <person name="Barry K.W."/>
            <person name="Grigoriev I.V."/>
            <person name="Nagy L."/>
            <person name="Hibbett D."/>
            <person name="Henrissat B."/>
            <person name="Matheny P.B."/>
            <person name="Labbe J."/>
            <person name="Martin A.F."/>
        </authorList>
    </citation>
    <scope>NUCLEOTIDE SEQUENCE</scope>
    <source>
        <strain evidence="1">BPL698</strain>
    </source>
</reference>
<accession>A0ACC0U3Z2</accession>
<dbReference type="EMBL" id="JAGFNK010000203">
    <property type="protein sequence ID" value="KAI9459021.1"/>
    <property type="molecule type" value="Genomic_DNA"/>
</dbReference>
<comment type="caution">
    <text evidence="1">The sequence shown here is derived from an EMBL/GenBank/DDBJ whole genome shotgun (WGS) entry which is preliminary data.</text>
</comment>
<dbReference type="Proteomes" id="UP001207468">
    <property type="component" value="Unassembled WGS sequence"/>
</dbReference>
<evidence type="ECO:0000313" key="2">
    <source>
        <dbReference type="Proteomes" id="UP001207468"/>
    </source>
</evidence>
<gene>
    <name evidence="1" type="ORF">F5148DRAFT_1320133</name>
</gene>
<organism evidence="1 2">
    <name type="scientific">Russula earlei</name>
    <dbReference type="NCBI Taxonomy" id="71964"/>
    <lineage>
        <taxon>Eukaryota</taxon>
        <taxon>Fungi</taxon>
        <taxon>Dikarya</taxon>
        <taxon>Basidiomycota</taxon>
        <taxon>Agaricomycotina</taxon>
        <taxon>Agaricomycetes</taxon>
        <taxon>Russulales</taxon>
        <taxon>Russulaceae</taxon>
        <taxon>Russula</taxon>
    </lineage>
</organism>
<keyword evidence="2" id="KW-1185">Reference proteome</keyword>
<name>A0ACC0U3Z2_9AGAM</name>